<evidence type="ECO:0000259" key="2">
    <source>
        <dbReference type="Pfam" id="PF13411"/>
    </source>
</evidence>
<accession>A0ABV5WG39</accession>
<name>A0ABV5WG39_9BACI</name>
<dbReference type="EMBL" id="JBHMAF010000075">
    <property type="protein sequence ID" value="MFB9759589.1"/>
    <property type="molecule type" value="Genomic_DNA"/>
</dbReference>
<dbReference type="SUPFAM" id="SSF46955">
    <property type="entry name" value="Putative DNA-binding domain"/>
    <property type="match status" value="1"/>
</dbReference>
<feature type="coiled-coil region" evidence="1">
    <location>
        <begin position="105"/>
        <end position="183"/>
    </location>
</feature>
<dbReference type="RefSeq" id="WP_379949911.1">
    <property type="nucleotide sequence ID" value="NZ_JBHMAF010000075.1"/>
</dbReference>
<dbReference type="InterPro" id="IPR000551">
    <property type="entry name" value="MerR-type_HTH_dom"/>
</dbReference>
<keyword evidence="4" id="KW-1185">Reference proteome</keyword>
<comment type="caution">
    <text evidence="3">The sequence shown here is derived from an EMBL/GenBank/DDBJ whole genome shotgun (WGS) entry which is preliminary data.</text>
</comment>
<evidence type="ECO:0000313" key="3">
    <source>
        <dbReference type="EMBL" id="MFB9759589.1"/>
    </source>
</evidence>
<evidence type="ECO:0000256" key="1">
    <source>
        <dbReference type="SAM" id="Coils"/>
    </source>
</evidence>
<reference evidence="3 4" key="1">
    <citation type="submission" date="2024-09" db="EMBL/GenBank/DDBJ databases">
        <authorList>
            <person name="Sun Q."/>
            <person name="Mori K."/>
        </authorList>
    </citation>
    <scope>NUCLEOTIDE SEQUENCE [LARGE SCALE GENOMIC DNA]</scope>
    <source>
        <strain evidence="3 4">JCM 11201</strain>
    </source>
</reference>
<keyword evidence="1" id="KW-0175">Coiled coil</keyword>
<organism evidence="3 4">
    <name type="scientific">Ectobacillus funiculus</name>
    <dbReference type="NCBI Taxonomy" id="137993"/>
    <lineage>
        <taxon>Bacteria</taxon>
        <taxon>Bacillati</taxon>
        <taxon>Bacillota</taxon>
        <taxon>Bacilli</taxon>
        <taxon>Bacillales</taxon>
        <taxon>Bacillaceae</taxon>
        <taxon>Ectobacillus</taxon>
    </lineage>
</organism>
<dbReference type="Pfam" id="PF13411">
    <property type="entry name" value="MerR_1"/>
    <property type="match status" value="1"/>
</dbReference>
<feature type="domain" description="HTH merR-type" evidence="2">
    <location>
        <begin position="11"/>
        <end position="79"/>
    </location>
</feature>
<proteinExistence type="predicted"/>
<dbReference type="Proteomes" id="UP001589609">
    <property type="component" value="Unassembled WGS sequence"/>
</dbReference>
<gene>
    <name evidence="3" type="ORF">ACFFMS_14280</name>
</gene>
<protein>
    <submittedName>
        <fullName evidence="3">MerR family transcriptional regulator</fullName>
    </submittedName>
</protein>
<dbReference type="InterPro" id="IPR009061">
    <property type="entry name" value="DNA-bd_dom_put_sf"/>
</dbReference>
<dbReference type="Gene3D" id="1.10.1660.10">
    <property type="match status" value="1"/>
</dbReference>
<sequence>MEEQQQFMRSYTRKEVSEKTKVGMSTLIDWETVYGDVLVIPRNEKNERFYTDFEINILNNIKTMRKQKLAHGLIKEMIKKAKEENAQHEVAASVVPIPSVPVMTAHEAIENMLKLERTVEKQNQVIEQLVKEITTMRQESNEIKEMQQKLLSAPAPTDYSKSISSLEEKVEHLTESIESLSRVEKYAKEKENEPKKPFWEKWFRK</sequence>
<evidence type="ECO:0000313" key="4">
    <source>
        <dbReference type="Proteomes" id="UP001589609"/>
    </source>
</evidence>